<keyword evidence="2" id="KW-0732">Signal</keyword>
<dbReference type="Gene3D" id="2.60.40.2700">
    <property type="match status" value="2"/>
</dbReference>
<evidence type="ECO:0000256" key="1">
    <source>
        <dbReference type="SAM" id="MobiDB-lite"/>
    </source>
</evidence>
<feature type="chain" id="PRO_5019201019" description="Peptidase M11 gametolysin domain-containing protein" evidence="2">
    <location>
        <begin position="26"/>
        <end position="664"/>
    </location>
</feature>
<dbReference type="RefSeq" id="WP_128277366.1">
    <property type="nucleotide sequence ID" value="NZ_PIPF01000012.1"/>
</dbReference>
<keyword evidence="4" id="KW-1185">Reference proteome</keyword>
<dbReference type="Proteomes" id="UP000288711">
    <property type="component" value="Unassembled WGS sequence"/>
</dbReference>
<dbReference type="SUPFAM" id="SSF55486">
    <property type="entry name" value="Metalloproteases ('zincins'), catalytic domain"/>
    <property type="match status" value="1"/>
</dbReference>
<evidence type="ECO:0000256" key="2">
    <source>
        <dbReference type="SAM" id="SignalP"/>
    </source>
</evidence>
<evidence type="ECO:0000313" key="4">
    <source>
        <dbReference type="Proteomes" id="UP000288711"/>
    </source>
</evidence>
<proteinExistence type="predicted"/>
<evidence type="ECO:0008006" key="5">
    <source>
        <dbReference type="Google" id="ProtNLM"/>
    </source>
</evidence>
<evidence type="ECO:0000313" key="3">
    <source>
        <dbReference type="EMBL" id="RWU82023.1"/>
    </source>
</evidence>
<name>A0A444B0Y9_9MICO</name>
<feature type="signal peptide" evidence="2">
    <location>
        <begin position="1"/>
        <end position="25"/>
    </location>
</feature>
<accession>A0A444B0Y9</accession>
<gene>
    <name evidence="3" type="ORF">CWN80_12260</name>
</gene>
<reference evidence="3 4" key="1">
    <citation type="journal article" date="2009" name="Int. J. Syst. Evol. Microbiol.">
        <title>Janibacter hoylei sp. nov., Bacillus isronensis sp. nov. and Bacillus aryabhattai sp. nov., isolated from cryotubes used for collecting air from the upper atmosphere.</title>
        <authorList>
            <person name="Shivaji S."/>
            <person name="Chaturvedi P."/>
            <person name="Begum Z."/>
            <person name="Pindi P.K."/>
            <person name="Manorama R."/>
            <person name="Padmanaban D.A."/>
            <person name="Shouche Y.S."/>
            <person name="Pawar S."/>
            <person name="Vaishampayan P."/>
            <person name="Dutt C.B."/>
            <person name="Datta G.N."/>
            <person name="Manchanda R.K."/>
            <person name="Rao U.R."/>
            <person name="Bhargava P.M."/>
            <person name="Narlikar J.V."/>
        </authorList>
    </citation>
    <scope>NUCLEOTIDE SEQUENCE [LARGE SCALE GENOMIC DNA]</scope>
    <source>
        <strain evidence="3 4">PVAS-1</strain>
    </source>
</reference>
<sequence length="664" mass="68783">MRARALLPALLTAALTVTAAAGASAQPGGTDEATVRLTGPLLKTADEGGTRQLVGIWAEGRLVPLDPAPLADAAPGDTVTVDVTAPDSVVAAASADRTLTVPTGEPTPARHRLRPAQLRDASDRTPAAASSPFGQATTDAALAPGAPALQVDQVVATTTASATQAPSTRRITYVEVTPRGATREPVTATVARRQVAGADAFWSEQSDGQLRIAAPTTAAHFTSAYTCSGSDLLRLWSQAADRTGYDGRANATLVIKLPLATYRTCGYGYGQIGLSTSSGGILHVSDTATPVLAHELGHNMGLEHANLLTCATRSDGRLTDTGMWESACSEEEYGDSLDIMGPSTQDDTPMLSAPQALIAGILPPSAATAVGLGTTRVTLRPLSGGTGVRAAVVTDATTRVRYWVEYRTPTGRDASNPSGQDTGVRVLRLGTTSSTVVLDATPTGRRDNRVAVGAGTTFTNRDGGLRVTTESATATQAVVRIDNATKPPALTATAVPRISGTRAVGRTLTASTGTWTPTPTSYTYKWKRNGTAIAGATGRTYRLTTADAGRNISVTVTARRSGRTATASTSARTAVPLHATASPWIHAPTPRAGHQVTAMVGSWTPRPDGYAYQWYRNGVAKPGKTAKTYTLNLGDRGQRISVRVTARRTGSAAGAKTSASITPR</sequence>
<organism evidence="3 4">
    <name type="scientific">Janibacter hoylei PVAS-1</name>
    <dbReference type="NCBI Taxonomy" id="1210046"/>
    <lineage>
        <taxon>Bacteria</taxon>
        <taxon>Bacillati</taxon>
        <taxon>Actinomycetota</taxon>
        <taxon>Actinomycetes</taxon>
        <taxon>Micrococcales</taxon>
        <taxon>Intrasporangiaceae</taxon>
        <taxon>Janibacter</taxon>
    </lineage>
</organism>
<comment type="caution">
    <text evidence="3">The sequence shown here is derived from an EMBL/GenBank/DDBJ whole genome shotgun (WGS) entry which is preliminary data.</text>
</comment>
<feature type="region of interest" description="Disordered" evidence="1">
    <location>
        <begin position="115"/>
        <end position="139"/>
    </location>
</feature>
<dbReference type="EMBL" id="PIPF01000012">
    <property type="protein sequence ID" value="RWU82023.1"/>
    <property type="molecule type" value="Genomic_DNA"/>
</dbReference>
<dbReference type="AlphaFoldDB" id="A0A444B0Y9"/>
<protein>
    <recommendedName>
        <fullName evidence="5">Peptidase M11 gametolysin domain-containing protein</fullName>
    </recommendedName>
</protein>